<evidence type="ECO:0000313" key="7">
    <source>
        <dbReference type="EMBL" id="MDQ4213310.1"/>
    </source>
</evidence>
<evidence type="ECO:0000256" key="5">
    <source>
        <dbReference type="SAM" id="MobiDB-lite"/>
    </source>
</evidence>
<proteinExistence type="predicted"/>
<comment type="subcellular location">
    <subcellularLocation>
        <location evidence="1">Membrane</location>
        <topology evidence="1">Multi-pass membrane protein</topology>
    </subcellularLocation>
</comment>
<keyword evidence="2 6" id="KW-0812">Transmembrane</keyword>
<feature type="transmembrane region" description="Helical" evidence="6">
    <location>
        <begin position="194"/>
        <end position="213"/>
    </location>
</feature>
<dbReference type="PANTHER" id="PTHR40761:SF1">
    <property type="entry name" value="CONSERVED INTEGRAL MEMBRANE ALANINE VALINE AND LEUCINE RICH PROTEIN-RELATED"/>
    <property type="match status" value="1"/>
</dbReference>
<feature type="transmembrane region" description="Helical" evidence="6">
    <location>
        <begin position="135"/>
        <end position="155"/>
    </location>
</feature>
<sequence length="384" mass="40545">MNGDLALGAAVDNVGEHLAGVFQNPGLLLGIPLALAGAVFMSLGAQYQHRGVEKVERLSGSDAATGLTWAQVRGLLTRPSWIVGTLMLGLAVICQLAALTKAPLIVVQPLGAIALVITTLLNARVSGISPTRRSLVSIIACVGGIFVFVLFAALFAAEHQISENQLFIILTILLLVIILLGTCWLILRHRMRALFYVTGAGILYGFVATLAKVVITRIQYAQFDWVTLVCVIALIAAAAAGAYFVQTAYGSGPPDLVIAGLTVIDPMVAVLIGLLVLEEGSAAQPWVFFVFGVAGVVAGWGVVTLARYHPQVMSESQELPITRGSDDHVTQNPSEPTARGEGWGDPWPSNVAPIRCPEAEDPSTGQPPKTSGDDRRNGSDGRPE</sequence>
<name>A0ABU0XDW8_9MICO</name>
<feature type="transmembrane region" description="Helical" evidence="6">
    <location>
        <begin position="225"/>
        <end position="244"/>
    </location>
</feature>
<feature type="transmembrane region" description="Helical" evidence="6">
    <location>
        <begin position="167"/>
        <end position="187"/>
    </location>
</feature>
<evidence type="ECO:0000256" key="2">
    <source>
        <dbReference type="ARBA" id="ARBA00022692"/>
    </source>
</evidence>
<feature type="region of interest" description="Disordered" evidence="5">
    <location>
        <begin position="317"/>
        <end position="384"/>
    </location>
</feature>
<feature type="transmembrane region" description="Helical" evidence="6">
    <location>
        <begin position="105"/>
        <end position="123"/>
    </location>
</feature>
<evidence type="ECO:0000256" key="6">
    <source>
        <dbReference type="SAM" id="Phobius"/>
    </source>
</evidence>
<feature type="compositionally biased region" description="Basic and acidic residues" evidence="5">
    <location>
        <begin position="371"/>
        <end position="384"/>
    </location>
</feature>
<keyword evidence="3 6" id="KW-1133">Transmembrane helix</keyword>
<feature type="transmembrane region" description="Helical" evidence="6">
    <location>
        <begin position="81"/>
        <end position="99"/>
    </location>
</feature>
<feature type="transmembrane region" description="Helical" evidence="6">
    <location>
        <begin position="27"/>
        <end position="47"/>
    </location>
</feature>
<dbReference type="RefSeq" id="WP_308488241.1">
    <property type="nucleotide sequence ID" value="NZ_JAVFCB010000002.1"/>
</dbReference>
<dbReference type="Proteomes" id="UP001230289">
    <property type="component" value="Unassembled WGS sequence"/>
</dbReference>
<protein>
    <submittedName>
        <fullName evidence="7">DMT family transporter</fullName>
    </submittedName>
</protein>
<evidence type="ECO:0000313" key="8">
    <source>
        <dbReference type="Proteomes" id="UP001230289"/>
    </source>
</evidence>
<keyword evidence="8" id="KW-1185">Reference proteome</keyword>
<dbReference type="InterPro" id="IPR008521">
    <property type="entry name" value="Mg_trans_NIPA"/>
</dbReference>
<evidence type="ECO:0000256" key="4">
    <source>
        <dbReference type="ARBA" id="ARBA00023136"/>
    </source>
</evidence>
<feature type="transmembrane region" description="Helical" evidence="6">
    <location>
        <begin position="256"/>
        <end position="277"/>
    </location>
</feature>
<evidence type="ECO:0000256" key="1">
    <source>
        <dbReference type="ARBA" id="ARBA00004141"/>
    </source>
</evidence>
<accession>A0ABU0XDW8</accession>
<dbReference type="EMBL" id="JAVFCB010000002">
    <property type="protein sequence ID" value="MDQ4213310.1"/>
    <property type="molecule type" value="Genomic_DNA"/>
</dbReference>
<comment type="caution">
    <text evidence="7">The sequence shown here is derived from an EMBL/GenBank/DDBJ whole genome shotgun (WGS) entry which is preliminary data.</text>
</comment>
<dbReference type="PANTHER" id="PTHR40761">
    <property type="entry name" value="CONSERVED INTEGRAL MEMBRANE ALANINE VALINE AND LEUCINE RICH PROTEIN-RELATED"/>
    <property type="match status" value="1"/>
</dbReference>
<dbReference type="Pfam" id="PF05653">
    <property type="entry name" value="Mg_trans_NIPA"/>
    <property type="match status" value="1"/>
</dbReference>
<reference evidence="7 8" key="1">
    <citation type="submission" date="2023-08" db="EMBL/GenBank/DDBJ databases">
        <title>Microbacterium sp. nov., isolated from a waste landfill.</title>
        <authorList>
            <person name="Wen W."/>
        </authorList>
    </citation>
    <scope>NUCLEOTIDE SEQUENCE [LARGE SCALE GENOMIC DNA]</scope>
    <source>
        <strain evidence="7 8">ASV81</strain>
    </source>
</reference>
<feature type="transmembrane region" description="Helical" evidence="6">
    <location>
        <begin position="283"/>
        <end position="306"/>
    </location>
</feature>
<keyword evidence="4 6" id="KW-0472">Membrane</keyword>
<evidence type="ECO:0000256" key="3">
    <source>
        <dbReference type="ARBA" id="ARBA00022989"/>
    </source>
</evidence>
<organism evidence="7 8">
    <name type="scientific">Microbacterium capsulatum</name>
    <dbReference type="NCBI Taxonomy" id="3041921"/>
    <lineage>
        <taxon>Bacteria</taxon>
        <taxon>Bacillati</taxon>
        <taxon>Actinomycetota</taxon>
        <taxon>Actinomycetes</taxon>
        <taxon>Micrococcales</taxon>
        <taxon>Microbacteriaceae</taxon>
        <taxon>Microbacterium</taxon>
    </lineage>
</organism>
<gene>
    <name evidence="7" type="ORF">RBR11_05230</name>
</gene>